<organism evidence="3 4">
    <name type="scientific">Kibdelosporangium aridum</name>
    <dbReference type="NCBI Taxonomy" id="2030"/>
    <lineage>
        <taxon>Bacteria</taxon>
        <taxon>Bacillati</taxon>
        <taxon>Actinomycetota</taxon>
        <taxon>Actinomycetes</taxon>
        <taxon>Pseudonocardiales</taxon>
        <taxon>Pseudonocardiaceae</taxon>
        <taxon>Kibdelosporangium</taxon>
    </lineage>
</organism>
<feature type="domain" description="PKD" evidence="2">
    <location>
        <begin position="461"/>
        <end position="540"/>
    </location>
</feature>
<dbReference type="InterPro" id="IPR013783">
    <property type="entry name" value="Ig-like_fold"/>
</dbReference>
<dbReference type="AlphaFoldDB" id="A0A1Y5WVL1"/>
<feature type="compositionally biased region" description="Low complexity" evidence="1">
    <location>
        <begin position="413"/>
        <end position="451"/>
    </location>
</feature>
<evidence type="ECO:0000256" key="1">
    <source>
        <dbReference type="SAM" id="MobiDB-lite"/>
    </source>
</evidence>
<reference evidence="3 4" key="1">
    <citation type="submission" date="2017-04" db="EMBL/GenBank/DDBJ databases">
        <authorList>
            <person name="Afonso C.L."/>
            <person name="Miller P.J."/>
            <person name="Scott M.A."/>
            <person name="Spackman E."/>
            <person name="Goraichik I."/>
            <person name="Dimitrov K.M."/>
            <person name="Suarez D.L."/>
            <person name="Swayne D.E."/>
        </authorList>
    </citation>
    <scope>NUCLEOTIDE SEQUENCE [LARGE SCALE GENOMIC DNA]</scope>
    <source>
        <strain evidence="3 4">DSM 43828</strain>
    </source>
</reference>
<evidence type="ECO:0000259" key="2">
    <source>
        <dbReference type="PROSITE" id="PS50093"/>
    </source>
</evidence>
<dbReference type="Pfam" id="PF00801">
    <property type="entry name" value="PKD"/>
    <property type="match status" value="1"/>
</dbReference>
<gene>
    <name evidence="3" type="ORF">SAMN05661093_00489</name>
</gene>
<keyword evidence="4" id="KW-1185">Reference proteome</keyword>
<dbReference type="RefSeq" id="WP_084424367.1">
    <property type="nucleotide sequence ID" value="NZ_FWXV01000001.1"/>
</dbReference>
<feature type="compositionally biased region" description="Polar residues" evidence="1">
    <location>
        <begin position="401"/>
        <end position="411"/>
    </location>
</feature>
<dbReference type="InterPro" id="IPR011044">
    <property type="entry name" value="Quino_amine_DH_bsu"/>
</dbReference>
<protein>
    <submittedName>
        <fullName evidence="3">PKD domain-containing protein</fullName>
    </submittedName>
</protein>
<dbReference type="SUPFAM" id="SSF50969">
    <property type="entry name" value="YVTN repeat-like/Quinoprotein amine dehydrogenase"/>
    <property type="match status" value="1"/>
</dbReference>
<accession>A0A1Y5WVL1</accession>
<dbReference type="SUPFAM" id="SSF49299">
    <property type="entry name" value="PKD domain"/>
    <property type="match status" value="1"/>
</dbReference>
<sequence>MRSSAWVVSAALLVGAAVVFGADDGIPAQDVRLLSGSAWLSSAKVGQVTLLDGSTAEVAAQLQVAPPGNVVDVVQAGSTAYAVDKTAGTIRRIDGATFELSTPEAPIPDSRAGLTAFAGENVLYAFDSERGVLVDTDPRTVARRGKEQTLAAQVGTNTTTLDDAKRLWVLENSTGVLTRFDGQERTNAKVTDPGENVVTIAGGSPVVVNVQGRKVITVDPITGTADRTIGLDLRADDTVQVSGSPHDPRVYIVASRGVVHICDLTVGSCEQVIPLTANSKLGPAVEAGKRVFVPDYTTGQVWIIDLAGGKVVAKSQVLTPAGDFQLLARDGVVFFNDPESARAGVIQLDGTVLNTAKYDETNPNKGLTQPVAGQSGQTPPSAGASQPTPPSQANPQSNPPRQTSPRNTPSVTQPPNRTQQTQQPYQSQQPNPNQHSSSPSQQPSNSSSSSSQPPPTPDPLPSLRITANPSAPVAGEPATFNVTASDGQQLSNIRWSFQGGGSKTGAPVQQTWSQEGQYLVSVQARIPDSRETSGSVTVTVGAAPTISVSVTVAPGGRITGGPGNLASCSSGSRCTGEVDRRTNITFRMEPDSTHRIGKWRTPAECAGSTSATCTVRTSTHTESISVANEFEAKPAPTKLTVRVTAATGSSGTVTVRGGGLDARDCAAVAQTATCTYTVTDPDNAVFVSAAARSDSHFAGWTEGPCAGGKADCSFNVFNDTTIAGKFAVGSATFIWLLPMLGLRIPPQAARDKRQREAGI</sequence>
<dbReference type="CDD" id="cd00146">
    <property type="entry name" value="PKD"/>
    <property type="match status" value="1"/>
</dbReference>
<dbReference type="PROSITE" id="PS50093">
    <property type="entry name" value="PKD"/>
    <property type="match status" value="1"/>
</dbReference>
<dbReference type="InterPro" id="IPR035986">
    <property type="entry name" value="PKD_dom_sf"/>
</dbReference>
<dbReference type="Proteomes" id="UP000192674">
    <property type="component" value="Unassembled WGS sequence"/>
</dbReference>
<evidence type="ECO:0000313" key="4">
    <source>
        <dbReference type="Proteomes" id="UP000192674"/>
    </source>
</evidence>
<feature type="compositionally biased region" description="Polar residues" evidence="1">
    <location>
        <begin position="363"/>
        <end position="380"/>
    </location>
</feature>
<dbReference type="InterPro" id="IPR015943">
    <property type="entry name" value="WD40/YVTN_repeat-like_dom_sf"/>
</dbReference>
<dbReference type="Gene3D" id="2.60.40.10">
    <property type="entry name" value="Immunoglobulins"/>
    <property type="match status" value="1"/>
</dbReference>
<dbReference type="Gene3D" id="2.130.10.10">
    <property type="entry name" value="YVTN repeat-like/Quinoprotein amine dehydrogenase"/>
    <property type="match status" value="1"/>
</dbReference>
<name>A0A1Y5WVL1_KIBAR</name>
<proteinExistence type="predicted"/>
<feature type="region of interest" description="Disordered" evidence="1">
    <location>
        <begin position="357"/>
        <end position="475"/>
    </location>
</feature>
<dbReference type="EMBL" id="FWXV01000001">
    <property type="protein sequence ID" value="SMC54315.1"/>
    <property type="molecule type" value="Genomic_DNA"/>
</dbReference>
<dbReference type="OrthoDB" id="3202743at2"/>
<evidence type="ECO:0000313" key="3">
    <source>
        <dbReference type="EMBL" id="SMC54315.1"/>
    </source>
</evidence>
<dbReference type="GO" id="GO:0005975">
    <property type="term" value="P:carbohydrate metabolic process"/>
    <property type="evidence" value="ECO:0007669"/>
    <property type="project" value="UniProtKB-ARBA"/>
</dbReference>
<dbReference type="InterPro" id="IPR000601">
    <property type="entry name" value="PKD_dom"/>
</dbReference>